<feature type="region of interest" description="Disordered" evidence="1">
    <location>
        <begin position="88"/>
        <end position="124"/>
    </location>
</feature>
<dbReference type="AlphaFoldDB" id="A0AAP0LLL0"/>
<keyword evidence="3" id="KW-1185">Reference proteome</keyword>
<name>A0AAP0LLL0_9ROSI</name>
<comment type="caution">
    <text evidence="2">The sequence shown here is derived from an EMBL/GenBank/DDBJ whole genome shotgun (WGS) entry which is preliminary data.</text>
</comment>
<feature type="compositionally biased region" description="Basic and acidic residues" evidence="1">
    <location>
        <begin position="111"/>
        <end position="124"/>
    </location>
</feature>
<sequence>MTLDNCQRLAEIQSLDKLESTTRIFVDGCYNLSDKFKKMLLQSPKNLEWPVSPDTGIPVTHATLENQLEAGDEVEVSAIFDCSCITGKRGPILSKRSGYDSQQRSSSSWSGDHDPIPKRFEDSA</sequence>
<protein>
    <submittedName>
        <fullName evidence="2">Uncharacterized protein</fullName>
    </submittedName>
</protein>
<evidence type="ECO:0000256" key="1">
    <source>
        <dbReference type="SAM" id="MobiDB-lite"/>
    </source>
</evidence>
<organism evidence="2 3">
    <name type="scientific">Citrus x changshan-huyou</name>
    <dbReference type="NCBI Taxonomy" id="2935761"/>
    <lineage>
        <taxon>Eukaryota</taxon>
        <taxon>Viridiplantae</taxon>
        <taxon>Streptophyta</taxon>
        <taxon>Embryophyta</taxon>
        <taxon>Tracheophyta</taxon>
        <taxon>Spermatophyta</taxon>
        <taxon>Magnoliopsida</taxon>
        <taxon>eudicotyledons</taxon>
        <taxon>Gunneridae</taxon>
        <taxon>Pentapetalae</taxon>
        <taxon>rosids</taxon>
        <taxon>malvids</taxon>
        <taxon>Sapindales</taxon>
        <taxon>Rutaceae</taxon>
        <taxon>Aurantioideae</taxon>
        <taxon>Citrus</taxon>
    </lineage>
</organism>
<dbReference type="EMBL" id="JBCGBO010000025">
    <property type="protein sequence ID" value="KAK9177592.1"/>
    <property type="molecule type" value="Genomic_DNA"/>
</dbReference>
<proteinExistence type="predicted"/>
<accession>A0AAP0LLL0</accession>
<evidence type="ECO:0000313" key="2">
    <source>
        <dbReference type="EMBL" id="KAK9177592.1"/>
    </source>
</evidence>
<reference evidence="2 3" key="1">
    <citation type="submission" date="2024-05" db="EMBL/GenBank/DDBJ databases">
        <title>Haplotype-resolved chromosome-level genome assembly of Huyou (Citrus changshanensis).</title>
        <authorList>
            <person name="Miao C."/>
            <person name="Chen W."/>
            <person name="Wu Y."/>
            <person name="Wang L."/>
            <person name="Zhao S."/>
            <person name="Grierson D."/>
            <person name="Xu C."/>
            <person name="Chen K."/>
        </authorList>
    </citation>
    <scope>NUCLEOTIDE SEQUENCE [LARGE SCALE GENOMIC DNA]</scope>
    <source>
        <strain evidence="2">01-14</strain>
        <tissue evidence="2">Leaf</tissue>
    </source>
</reference>
<evidence type="ECO:0000313" key="3">
    <source>
        <dbReference type="Proteomes" id="UP001428341"/>
    </source>
</evidence>
<dbReference type="Proteomes" id="UP001428341">
    <property type="component" value="Unassembled WGS sequence"/>
</dbReference>
<gene>
    <name evidence="2" type="ORF">WN944_029616</name>
</gene>
<feature type="compositionally biased region" description="Low complexity" evidence="1">
    <location>
        <begin position="99"/>
        <end position="110"/>
    </location>
</feature>